<name>A0A6J1ETD3_CUCMO</name>
<keyword evidence="3" id="KW-1185">Reference proteome</keyword>
<dbReference type="AlphaFoldDB" id="A0A6J1ETD3"/>
<keyword evidence="2" id="KW-0812">Transmembrane</keyword>
<keyword evidence="2" id="KW-0472">Membrane</keyword>
<dbReference type="PANTHER" id="PTHR37225:SF1">
    <property type="entry name" value="OS04G0657900 PROTEIN"/>
    <property type="match status" value="1"/>
</dbReference>
<reference evidence="4" key="1">
    <citation type="submission" date="2025-08" db="UniProtKB">
        <authorList>
            <consortium name="RefSeq"/>
        </authorList>
    </citation>
    <scope>IDENTIFICATION</scope>
    <source>
        <tissue evidence="4">Young leaves</tissue>
    </source>
</reference>
<feature type="transmembrane region" description="Helical" evidence="2">
    <location>
        <begin position="27"/>
        <end position="49"/>
    </location>
</feature>
<dbReference type="RefSeq" id="XP_022931326.1">
    <property type="nucleotide sequence ID" value="XM_023075558.1"/>
</dbReference>
<dbReference type="KEGG" id="cmos:111437549"/>
<gene>
    <name evidence="4" type="primary">LOC111437549</name>
</gene>
<accession>A0A6J1ETD3</accession>
<sequence>MDGAHHITNFLLVKEWVMEECKSLGKIAAMADSVLGIVAAAAITFYAVSLSEHREKSFRDLDGSEDEKGGFKMTSSSREHKSKLKQLLLQEMFPKKSDFTLESISSCCYSTSKAFYNLKVQKQLDILDEISGISLIS</sequence>
<evidence type="ECO:0000313" key="4">
    <source>
        <dbReference type="RefSeq" id="XP_022931326.1"/>
    </source>
</evidence>
<feature type="region of interest" description="Disordered" evidence="1">
    <location>
        <begin position="59"/>
        <end position="81"/>
    </location>
</feature>
<keyword evidence="2" id="KW-1133">Transmembrane helix</keyword>
<dbReference type="GeneID" id="111437549"/>
<evidence type="ECO:0000256" key="2">
    <source>
        <dbReference type="SAM" id="Phobius"/>
    </source>
</evidence>
<organism evidence="3 4">
    <name type="scientific">Cucurbita moschata</name>
    <name type="common">Winter crookneck squash</name>
    <name type="synonym">Cucurbita pepo var. moschata</name>
    <dbReference type="NCBI Taxonomy" id="3662"/>
    <lineage>
        <taxon>Eukaryota</taxon>
        <taxon>Viridiplantae</taxon>
        <taxon>Streptophyta</taxon>
        <taxon>Embryophyta</taxon>
        <taxon>Tracheophyta</taxon>
        <taxon>Spermatophyta</taxon>
        <taxon>Magnoliopsida</taxon>
        <taxon>eudicotyledons</taxon>
        <taxon>Gunneridae</taxon>
        <taxon>Pentapetalae</taxon>
        <taxon>rosids</taxon>
        <taxon>fabids</taxon>
        <taxon>Cucurbitales</taxon>
        <taxon>Cucurbitaceae</taxon>
        <taxon>Cucurbiteae</taxon>
        <taxon>Cucurbita</taxon>
    </lineage>
</organism>
<evidence type="ECO:0000256" key="1">
    <source>
        <dbReference type="SAM" id="MobiDB-lite"/>
    </source>
</evidence>
<dbReference type="Proteomes" id="UP000504609">
    <property type="component" value="Unplaced"/>
</dbReference>
<protein>
    <submittedName>
        <fullName evidence="4">Uncharacterized protein LOC111437549</fullName>
    </submittedName>
</protein>
<proteinExistence type="predicted"/>
<dbReference type="PANTHER" id="PTHR37225">
    <property type="entry name" value="OSJNBA0011F23.3 PROTEIN"/>
    <property type="match status" value="1"/>
</dbReference>
<evidence type="ECO:0000313" key="3">
    <source>
        <dbReference type="Proteomes" id="UP000504609"/>
    </source>
</evidence>
<feature type="compositionally biased region" description="Basic and acidic residues" evidence="1">
    <location>
        <begin position="59"/>
        <end position="70"/>
    </location>
</feature>